<dbReference type="Proteomes" id="UP001592531">
    <property type="component" value="Unassembled WGS sequence"/>
</dbReference>
<reference evidence="2 3" key="1">
    <citation type="submission" date="2024-09" db="EMBL/GenBank/DDBJ databases">
        <authorList>
            <person name="Lee S.D."/>
        </authorList>
    </citation>
    <scope>NUCLEOTIDE SEQUENCE [LARGE SCALE GENOMIC DNA]</scope>
    <source>
        <strain evidence="2 3">N8-3</strain>
    </source>
</reference>
<keyword evidence="1" id="KW-0472">Membrane</keyword>
<protein>
    <submittedName>
        <fullName evidence="2">Uncharacterized protein</fullName>
    </submittedName>
</protein>
<gene>
    <name evidence="2" type="ORF">ACEZDE_13885</name>
</gene>
<keyword evidence="1" id="KW-1133">Transmembrane helix</keyword>
<dbReference type="EMBL" id="JBHFAB010000008">
    <property type="protein sequence ID" value="MFC1417730.1"/>
    <property type="molecule type" value="Genomic_DNA"/>
</dbReference>
<organism evidence="2 3">
    <name type="scientific">Streptacidiphilus cavernicola</name>
    <dbReference type="NCBI Taxonomy" id="3342716"/>
    <lineage>
        <taxon>Bacteria</taxon>
        <taxon>Bacillati</taxon>
        <taxon>Actinomycetota</taxon>
        <taxon>Actinomycetes</taxon>
        <taxon>Kitasatosporales</taxon>
        <taxon>Streptomycetaceae</taxon>
        <taxon>Streptacidiphilus</taxon>
    </lineage>
</organism>
<evidence type="ECO:0000313" key="2">
    <source>
        <dbReference type="EMBL" id="MFC1417730.1"/>
    </source>
</evidence>
<keyword evidence="3" id="KW-1185">Reference proteome</keyword>
<evidence type="ECO:0000313" key="3">
    <source>
        <dbReference type="Proteomes" id="UP001592531"/>
    </source>
</evidence>
<evidence type="ECO:0000256" key="1">
    <source>
        <dbReference type="SAM" id="Phobius"/>
    </source>
</evidence>
<dbReference type="RefSeq" id="WP_380536062.1">
    <property type="nucleotide sequence ID" value="NZ_JBHFAB010000008.1"/>
</dbReference>
<proteinExistence type="predicted"/>
<name>A0ABV6VVE1_9ACTN</name>
<keyword evidence="1" id="KW-0812">Transmembrane</keyword>
<sequence length="144" mass="14486">MDQVTARRTGTARLLAVLAVLVGMFLMHGAPTSAMGGCHDALTLTLPAAAHPMAAANPMDAAHPAAQVQGQSAAGTDAMSGLCLSTGTRDHQFLASPALAALTALVLFTGLLGPGTPRQAGRAGRRGPPGGGRQILLRVCIART</sequence>
<comment type="caution">
    <text evidence="2">The sequence shown here is derived from an EMBL/GenBank/DDBJ whole genome shotgun (WGS) entry which is preliminary data.</text>
</comment>
<accession>A0ABV6VVE1</accession>
<feature type="transmembrane region" description="Helical" evidence="1">
    <location>
        <begin position="94"/>
        <end position="112"/>
    </location>
</feature>